<protein>
    <submittedName>
        <fullName evidence="3">Uncharacterized protein</fullName>
    </submittedName>
</protein>
<keyword evidence="4" id="KW-1185">Reference proteome</keyword>
<dbReference type="GO" id="GO:0070941">
    <property type="term" value="P:eisosome assembly"/>
    <property type="evidence" value="ECO:0007669"/>
    <property type="project" value="TreeGrafter"/>
</dbReference>
<feature type="region of interest" description="Disordered" evidence="2">
    <location>
        <begin position="389"/>
        <end position="449"/>
    </location>
</feature>
<name>A0AAW0CJ93_9AGAR</name>
<keyword evidence="1" id="KW-0175">Coiled coil</keyword>
<feature type="region of interest" description="Disordered" evidence="2">
    <location>
        <begin position="603"/>
        <end position="648"/>
    </location>
</feature>
<feature type="compositionally biased region" description="Acidic residues" evidence="2">
    <location>
        <begin position="307"/>
        <end position="321"/>
    </location>
</feature>
<evidence type="ECO:0000313" key="3">
    <source>
        <dbReference type="EMBL" id="KAK7039341.1"/>
    </source>
</evidence>
<dbReference type="GO" id="GO:0008289">
    <property type="term" value="F:lipid binding"/>
    <property type="evidence" value="ECO:0007669"/>
    <property type="project" value="TreeGrafter"/>
</dbReference>
<feature type="compositionally biased region" description="Basic and acidic residues" evidence="2">
    <location>
        <begin position="763"/>
        <end position="780"/>
    </location>
</feature>
<feature type="compositionally biased region" description="Acidic residues" evidence="2">
    <location>
        <begin position="913"/>
        <end position="923"/>
    </location>
</feature>
<feature type="region of interest" description="Disordered" evidence="2">
    <location>
        <begin position="755"/>
        <end position="926"/>
    </location>
</feature>
<feature type="compositionally biased region" description="Low complexity" evidence="2">
    <location>
        <begin position="853"/>
        <end position="866"/>
    </location>
</feature>
<evidence type="ECO:0000256" key="1">
    <source>
        <dbReference type="SAM" id="Coils"/>
    </source>
</evidence>
<dbReference type="Gene3D" id="1.20.1270.60">
    <property type="entry name" value="Arfaptin homology (AH) domain/BAR domain"/>
    <property type="match status" value="1"/>
</dbReference>
<gene>
    <name evidence="3" type="ORF">R3P38DRAFT_2613630</name>
</gene>
<feature type="region of interest" description="Disordered" evidence="2">
    <location>
        <begin position="300"/>
        <end position="371"/>
    </location>
</feature>
<evidence type="ECO:0000313" key="4">
    <source>
        <dbReference type="Proteomes" id="UP001362999"/>
    </source>
</evidence>
<feature type="region of interest" description="Disordered" evidence="2">
    <location>
        <begin position="674"/>
        <end position="724"/>
    </location>
</feature>
<feature type="coiled-coil region" evidence="1">
    <location>
        <begin position="134"/>
        <end position="168"/>
    </location>
</feature>
<comment type="caution">
    <text evidence="3">The sequence shown here is derived from an EMBL/GenBank/DDBJ whole genome shotgun (WGS) entry which is preliminary data.</text>
</comment>
<feature type="compositionally biased region" description="Low complexity" evidence="2">
    <location>
        <begin position="678"/>
        <end position="698"/>
    </location>
</feature>
<dbReference type="PANTHER" id="PTHR31962:SF1">
    <property type="entry name" value="SPHINGOLIPID LONG CHAIN BASE-RESPONSIVE PROTEIN PIL1"/>
    <property type="match status" value="1"/>
</dbReference>
<accession>A0AAW0CJ93</accession>
<organism evidence="3 4">
    <name type="scientific">Favolaschia claudopus</name>
    <dbReference type="NCBI Taxonomy" id="2862362"/>
    <lineage>
        <taxon>Eukaryota</taxon>
        <taxon>Fungi</taxon>
        <taxon>Dikarya</taxon>
        <taxon>Basidiomycota</taxon>
        <taxon>Agaricomycotina</taxon>
        <taxon>Agaricomycetes</taxon>
        <taxon>Agaricomycetidae</taxon>
        <taxon>Agaricales</taxon>
        <taxon>Marasmiineae</taxon>
        <taxon>Mycenaceae</taxon>
        <taxon>Favolaschia</taxon>
    </lineage>
</organism>
<dbReference type="InterPro" id="IPR027267">
    <property type="entry name" value="AH/BAR_dom_sf"/>
</dbReference>
<feature type="region of interest" description="Disordered" evidence="2">
    <location>
        <begin position="197"/>
        <end position="229"/>
    </location>
</feature>
<reference evidence="3 4" key="1">
    <citation type="journal article" date="2024" name="J Genomics">
        <title>Draft genome sequencing and assembly of Favolaschia claudopus CIRM-BRFM 2984 isolated from oak limbs.</title>
        <authorList>
            <person name="Navarro D."/>
            <person name="Drula E."/>
            <person name="Chaduli D."/>
            <person name="Cazenave R."/>
            <person name="Ahrendt S."/>
            <person name="Wang J."/>
            <person name="Lipzen A."/>
            <person name="Daum C."/>
            <person name="Barry K."/>
            <person name="Grigoriev I.V."/>
            <person name="Favel A."/>
            <person name="Rosso M.N."/>
            <person name="Martin F."/>
        </authorList>
    </citation>
    <scope>NUCLEOTIDE SEQUENCE [LARGE SCALE GENOMIC DNA]</scope>
    <source>
        <strain evidence="3 4">CIRM-BRFM 2984</strain>
    </source>
</reference>
<sequence length="947" mass="99582">MVHRPADSRLLANLLTQEKDYAKHLATLLDHSNASIASVTAYASASSPASAHLILAVANSLAAADDALRNYAVAVDRWRDYLKGLKALEDEVGNIMRDREILVTRLIKASKPNISPHSSSALPISQSQASLPSINTTNSKLAAAQNELQACEAHLAAKENELSAHRAALVSEGLVQRCRALAECGLRWNEAGKAGVLSAHGGTSEPHRLPPPDPNKPLPGVRTGSDVSLAPSQSASQINLFAQQHIYSNASLPPPSSLDSHSMVSPGAMSLPPAHAVKDHAPFPLLPYAQRVLARRITEENLTQNTDGEDNDGSSVAEDDAPTGPLKVVENPRFAAGTKGGGGALRREGTLQRPGTLRRESTYGSSTLSVPTKSSSGFFGSIRGLFGRKGGSDIGAGADREKSKRRWGKGKVDEDSDADVFSEPTPVVTPRPRVVSDVGSRRRRGLTEDSARKAGEWVDGQGLFAQHPDVEEKGWMSDSGTTTPNATLVKRKKSTKGKGSVRSAESTIRSVASTNVTANSDSTAELLVISPRQKRRASLGVTGNSASAEALVPSAPSVPKTTTTTTRAERRSSMPVHPAPRFPAESVSLMSIVEDVARANRDGWKGYNSVSSSGSGSGGLVEVKAPRPEASNIRGRTVSTGASIDGLPRAPGSLFLPSASAYTTPAVPASFAGPEAVGSSGTSGTASPASSLTPSSSLKRPAKSPLRSALRVTTSPISAPAPPPAPLSAPIPVKAPPPLLVPVPIPVPAPILNGVGTANGKGKGKEKAVVEDEVPGKAQDDSDDGASISSYETGIETFNDDGDETEHELDHGKPPTPPPHEYANGHIPFHDSPVQIQTQQLIEDYGYGGSDLSASSASTPTGSTVAPQRRKSVRVSLQPTFSTTPPAIDDTDDEDDTESRHAPWSRPRPDPADIWDDSSEEDAEYQKAKKLLTRISRKEKKNANNNR</sequence>
<dbReference type="EMBL" id="JAWWNJ010000016">
    <property type="protein sequence ID" value="KAK7039341.1"/>
    <property type="molecule type" value="Genomic_DNA"/>
</dbReference>
<dbReference type="AlphaFoldDB" id="A0AAW0CJ93"/>
<feature type="compositionally biased region" description="Polar residues" evidence="2">
    <location>
        <begin position="875"/>
        <end position="885"/>
    </location>
</feature>
<feature type="compositionally biased region" description="Low complexity" evidence="2">
    <location>
        <begin position="424"/>
        <end position="438"/>
    </location>
</feature>
<proteinExistence type="predicted"/>
<feature type="region of interest" description="Disordered" evidence="2">
    <location>
        <begin position="541"/>
        <end position="581"/>
    </location>
</feature>
<feature type="region of interest" description="Disordered" evidence="2">
    <location>
        <begin position="473"/>
        <end position="506"/>
    </location>
</feature>
<dbReference type="Proteomes" id="UP001362999">
    <property type="component" value="Unassembled WGS sequence"/>
</dbReference>
<evidence type="ECO:0000256" key="2">
    <source>
        <dbReference type="SAM" id="MobiDB-lite"/>
    </source>
</evidence>
<dbReference type="GO" id="GO:0036286">
    <property type="term" value="C:eisosome filament"/>
    <property type="evidence" value="ECO:0007669"/>
    <property type="project" value="TreeGrafter"/>
</dbReference>
<dbReference type="GO" id="GO:0005886">
    <property type="term" value="C:plasma membrane"/>
    <property type="evidence" value="ECO:0007669"/>
    <property type="project" value="TreeGrafter"/>
</dbReference>
<dbReference type="GO" id="GO:0006897">
    <property type="term" value="P:endocytosis"/>
    <property type="evidence" value="ECO:0007669"/>
    <property type="project" value="TreeGrafter"/>
</dbReference>
<feature type="compositionally biased region" description="Acidic residues" evidence="2">
    <location>
        <begin position="798"/>
        <end position="807"/>
    </location>
</feature>
<dbReference type="InterPro" id="IPR028245">
    <property type="entry name" value="PIL1/LSP1"/>
</dbReference>
<dbReference type="PANTHER" id="PTHR31962">
    <property type="entry name" value="SPHINGOLIPID LONG CHAIN BASE-RESPONSIVE PROTEIN PIL1"/>
    <property type="match status" value="1"/>
</dbReference>